<dbReference type="EMBL" id="JBEPSJ010000001">
    <property type="protein sequence ID" value="MET4580771.1"/>
    <property type="molecule type" value="Genomic_DNA"/>
</dbReference>
<keyword evidence="1" id="KW-0812">Transmembrane</keyword>
<dbReference type="RefSeq" id="WP_354022982.1">
    <property type="nucleotide sequence ID" value="NZ_JBEPSJ010000001.1"/>
</dbReference>
<evidence type="ECO:0000313" key="2">
    <source>
        <dbReference type="EMBL" id="MET4580771.1"/>
    </source>
</evidence>
<keyword evidence="3" id="KW-1185">Reference proteome</keyword>
<feature type="transmembrane region" description="Helical" evidence="1">
    <location>
        <begin position="41"/>
        <end position="58"/>
    </location>
</feature>
<keyword evidence="1" id="KW-0472">Membrane</keyword>
<feature type="transmembrane region" description="Helical" evidence="1">
    <location>
        <begin position="15"/>
        <end position="35"/>
    </location>
</feature>
<feature type="transmembrane region" description="Helical" evidence="1">
    <location>
        <begin position="65"/>
        <end position="82"/>
    </location>
</feature>
<dbReference type="Proteomes" id="UP001549257">
    <property type="component" value="Unassembled WGS sequence"/>
</dbReference>
<gene>
    <name evidence="2" type="ORF">ABIE21_000261</name>
</gene>
<keyword evidence="1" id="KW-1133">Transmembrane helix</keyword>
<organism evidence="2 3">
    <name type="scientific">Conyzicola nivalis</name>
    <dbReference type="NCBI Taxonomy" id="1477021"/>
    <lineage>
        <taxon>Bacteria</taxon>
        <taxon>Bacillati</taxon>
        <taxon>Actinomycetota</taxon>
        <taxon>Actinomycetes</taxon>
        <taxon>Micrococcales</taxon>
        <taxon>Microbacteriaceae</taxon>
        <taxon>Conyzicola</taxon>
    </lineage>
</organism>
<comment type="caution">
    <text evidence="2">The sequence shown here is derived from an EMBL/GenBank/DDBJ whole genome shotgun (WGS) entry which is preliminary data.</text>
</comment>
<proteinExistence type="predicted"/>
<accession>A0ABV2QIB1</accession>
<evidence type="ECO:0000256" key="1">
    <source>
        <dbReference type="SAM" id="Phobius"/>
    </source>
</evidence>
<reference evidence="2 3" key="1">
    <citation type="submission" date="2024-06" db="EMBL/GenBank/DDBJ databases">
        <title>Sorghum-associated microbial communities from plants grown in Nebraska, USA.</title>
        <authorList>
            <person name="Schachtman D."/>
        </authorList>
    </citation>
    <scope>NUCLEOTIDE SEQUENCE [LARGE SCALE GENOMIC DNA]</scope>
    <source>
        <strain evidence="2 3">2857</strain>
    </source>
</reference>
<protein>
    <submittedName>
        <fullName evidence="2">Uncharacterized protein</fullName>
    </submittedName>
</protein>
<evidence type="ECO:0000313" key="3">
    <source>
        <dbReference type="Proteomes" id="UP001549257"/>
    </source>
</evidence>
<name>A0ABV2QIB1_9MICO</name>
<sequence>MAVQRERIVRQRRSAGDALALPVCLTWAVAQLAAIAFALPTAAWAAPGLVAGVLSLMLRRRRESIVYFWVAVLFFVLFMLTGDPFGA</sequence>